<dbReference type="OrthoDB" id="434at2759"/>
<evidence type="ECO:0000256" key="6">
    <source>
        <dbReference type="ARBA" id="ARBA00022840"/>
    </source>
</evidence>
<dbReference type="OMA" id="CFSVQYH"/>
<dbReference type="InterPro" id="IPR029062">
    <property type="entry name" value="Class_I_gatase-like"/>
</dbReference>
<evidence type="ECO:0000256" key="4">
    <source>
        <dbReference type="ARBA" id="ARBA00022598"/>
    </source>
</evidence>
<feature type="domain" description="Carbamoyl-phosphate synthase small subunit N-terminal" evidence="13">
    <location>
        <begin position="56"/>
        <end position="198"/>
    </location>
</feature>
<comment type="similarity">
    <text evidence="2">Belongs to the CarA family.</text>
</comment>
<dbReference type="Pfam" id="PF00988">
    <property type="entry name" value="CPSase_sm_chain"/>
    <property type="match status" value="1"/>
</dbReference>
<dbReference type="EMBL" id="KQ257451">
    <property type="protein sequence ID" value="KND03428.1"/>
    <property type="molecule type" value="Genomic_DNA"/>
</dbReference>
<protein>
    <recommendedName>
        <fullName evidence="9">Carbamoyl phosphate synthase arginine-specific small chain</fullName>
        <ecNumber evidence="3">6.3.5.5</ecNumber>
    </recommendedName>
    <alternativeName>
        <fullName evidence="10">Arginine-specific carbamoyl phosphate synthetase, glutamine chain</fullName>
    </alternativeName>
</protein>
<reference evidence="14 15" key="1">
    <citation type="submission" date="2009-08" db="EMBL/GenBank/DDBJ databases">
        <title>The Genome Sequence of Spizellomyces punctatus strain DAOM BR117.</title>
        <authorList>
            <consortium name="The Broad Institute Genome Sequencing Platform"/>
            <person name="Russ C."/>
            <person name="Cuomo C."/>
            <person name="Shea T."/>
            <person name="Young S.K."/>
            <person name="Zeng Q."/>
            <person name="Koehrsen M."/>
            <person name="Haas B."/>
            <person name="Borodovsky M."/>
            <person name="Guigo R."/>
            <person name="Alvarado L."/>
            <person name="Berlin A."/>
            <person name="Bochicchio J."/>
            <person name="Borenstein D."/>
            <person name="Chapman S."/>
            <person name="Chen Z."/>
            <person name="Engels R."/>
            <person name="Freedman E."/>
            <person name="Gellesch M."/>
            <person name="Goldberg J."/>
            <person name="Griggs A."/>
            <person name="Gujja S."/>
            <person name="Heiman D."/>
            <person name="Hepburn T."/>
            <person name="Howarth C."/>
            <person name="Jen D."/>
            <person name="Larson L."/>
            <person name="Lewis B."/>
            <person name="Mehta T."/>
            <person name="Park D."/>
            <person name="Pearson M."/>
            <person name="Roberts A."/>
            <person name="Saif S."/>
            <person name="Shenoy N."/>
            <person name="Sisk P."/>
            <person name="Stolte C."/>
            <person name="Sykes S."/>
            <person name="Thomson T."/>
            <person name="Walk T."/>
            <person name="White J."/>
            <person name="Yandava C."/>
            <person name="Burger G."/>
            <person name="Gray M.W."/>
            <person name="Holland P.W.H."/>
            <person name="King N."/>
            <person name="Lang F.B.F."/>
            <person name="Roger A.J."/>
            <person name="Ruiz-Trillo I."/>
            <person name="Lander E."/>
            <person name="Nusbaum C."/>
        </authorList>
    </citation>
    <scope>NUCLEOTIDE SEQUENCE [LARGE SCALE GENOMIC DNA]</scope>
    <source>
        <strain evidence="14 15">DAOM BR117</strain>
    </source>
</reference>
<keyword evidence="7" id="KW-0315">Glutamine amidotransferase</keyword>
<evidence type="ECO:0000256" key="2">
    <source>
        <dbReference type="ARBA" id="ARBA00007800"/>
    </source>
</evidence>
<dbReference type="PANTHER" id="PTHR43418:SF7">
    <property type="entry name" value="CARBAMOYL-PHOSPHATE SYNTHASE SMALL CHAIN"/>
    <property type="match status" value="1"/>
</dbReference>
<dbReference type="InterPro" id="IPR002474">
    <property type="entry name" value="CarbamoylP_synth_ssu_N"/>
</dbReference>
<dbReference type="NCBIfam" id="NF009475">
    <property type="entry name" value="PRK12838.1"/>
    <property type="match status" value="1"/>
</dbReference>
<dbReference type="InterPro" id="IPR035686">
    <property type="entry name" value="CPSase_GATase1"/>
</dbReference>
<dbReference type="eggNOG" id="KOG0370">
    <property type="taxonomic scope" value="Eukaryota"/>
</dbReference>
<sequence length="455" mass="49633">MFGFAKNLVRPAAVAARNPINWNAVNTRARFLATLSNDKAGILQRPVGTQPEPPMLPGLLRLQTGESFKATSFGAPLTGAPMSGEIVFTTALVGYPESMTDPSYRGQILVFTQPLVGNYGVPAPTRDEFGLLKHFEADGIQVQGIIVNDYATKYSHWNAIESLGQWCARYGVPALTGVDTRAVVTMLRERGSTLAEIRVGEEMVNAEQVPLEDPNVRNLVAEASTKVKTTYNKGGDVKIALIDCGVKHNIIRCLAKRGAQVDVVPWDHDLVRDPVKYDGIFISNGPGNPDKAQKTVANLRAFMSQPFKVPTPIFGICMGNQLLGLAAGYKSYKLKYGNRGHNQPALNLVTGKCVITSQNHGYALDDSVEVPGWIPFFRNANDGSNEGIRHAVLPYSSVQFHPEAMGGPLDTDYLFSDFVQEVREYKAKRDNQSRIVMPTSVPFQSVEQQPAAVAA</sequence>
<dbReference type="InterPro" id="IPR036480">
    <property type="entry name" value="CarbP_synth_ssu_N_sf"/>
</dbReference>
<dbReference type="AlphaFoldDB" id="A0A0L0HQT0"/>
<dbReference type="PROSITE" id="PS51273">
    <property type="entry name" value="GATASE_TYPE_1"/>
    <property type="match status" value="1"/>
</dbReference>
<dbReference type="HAMAP" id="MF_01209">
    <property type="entry name" value="CPSase_S_chain"/>
    <property type="match status" value="1"/>
</dbReference>
<dbReference type="PRINTS" id="PR00096">
    <property type="entry name" value="GATASE"/>
</dbReference>
<accession>A0A0L0HQT0</accession>
<dbReference type="SMART" id="SM01097">
    <property type="entry name" value="CPSase_sm_chain"/>
    <property type="match status" value="1"/>
</dbReference>
<evidence type="ECO:0000256" key="10">
    <source>
        <dbReference type="ARBA" id="ARBA00044340"/>
    </source>
</evidence>
<evidence type="ECO:0000256" key="11">
    <source>
        <dbReference type="ARBA" id="ARBA00048816"/>
    </source>
</evidence>
<evidence type="ECO:0000259" key="13">
    <source>
        <dbReference type="SMART" id="SM01097"/>
    </source>
</evidence>
<dbReference type="PRINTS" id="PR00099">
    <property type="entry name" value="CPSGATASE"/>
</dbReference>
<organism evidence="14 15">
    <name type="scientific">Spizellomyces punctatus (strain DAOM BR117)</name>
    <dbReference type="NCBI Taxonomy" id="645134"/>
    <lineage>
        <taxon>Eukaryota</taxon>
        <taxon>Fungi</taxon>
        <taxon>Fungi incertae sedis</taxon>
        <taxon>Chytridiomycota</taxon>
        <taxon>Chytridiomycota incertae sedis</taxon>
        <taxon>Chytridiomycetes</taxon>
        <taxon>Spizellomycetales</taxon>
        <taxon>Spizellomycetaceae</taxon>
        <taxon>Spizellomyces</taxon>
    </lineage>
</organism>
<keyword evidence="6" id="KW-0067">ATP-binding</keyword>
<dbReference type="Gene3D" id="3.40.50.880">
    <property type="match status" value="1"/>
</dbReference>
<dbReference type="InterPro" id="IPR006274">
    <property type="entry name" value="CarbamoylP_synth_ssu"/>
</dbReference>
<evidence type="ECO:0000256" key="3">
    <source>
        <dbReference type="ARBA" id="ARBA00012738"/>
    </source>
</evidence>
<dbReference type="RefSeq" id="XP_016611467.1">
    <property type="nucleotide sequence ID" value="XM_016749241.1"/>
</dbReference>
<evidence type="ECO:0000256" key="9">
    <source>
        <dbReference type="ARBA" id="ARBA00044168"/>
    </source>
</evidence>
<name>A0A0L0HQT0_SPIPD</name>
<dbReference type="STRING" id="645134.A0A0L0HQT0"/>
<dbReference type="InParanoid" id="A0A0L0HQT0"/>
<dbReference type="GO" id="GO:0005524">
    <property type="term" value="F:ATP binding"/>
    <property type="evidence" value="ECO:0007669"/>
    <property type="project" value="UniProtKB-KW"/>
</dbReference>
<comment type="pathway">
    <text evidence="1">Amino-acid biosynthesis; L-arginine biosynthesis; carbamoyl phosphate from bicarbonate: step 1/1.</text>
</comment>
<dbReference type="EC" id="6.3.5.5" evidence="3"/>
<evidence type="ECO:0000256" key="12">
    <source>
        <dbReference type="ARBA" id="ARBA00049285"/>
    </source>
</evidence>
<dbReference type="CDD" id="cd01744">
    <property type="entry name" value="GATase1_CPSase"/>
    <property type="match status" value="1"/>
</dbReference>
<evidence type="ECO:0000313" key="15">
    <source>
        <dbReference type="Proteomes" id="UP000053201"/>
    </source>
</evidence>
<dbReference type="FunFam" id="3.50.30.20:FF:000003">
    <property type="entry name" value="Carbamoyl-phosphate synthase arginine-specific small chain"/>
    <property type="match status" value="1"/>
</dbReference>
<dbReference type="SUPFAM" id="SSF52317">
    <property type="entry name" value="Class I glutamine amidotransferase-like"/>
    <property type="match status" value="1"/>
</dbReference>
<gene>
    <name evidence="14" type="ORF">SPPG_00913</name>
</gene>
<keyword evidence="4" id="KW-0436">Ligase</keyword>
<dbReference type="GO" id="GO:0004088">
    <property type="term" value="F:carbamoyl-phosphate synthase (glutamine-hydrolyzing) activity"/>
    <property type="evidence" value="ECO:0007669"/>
    <property type="project" value="UniProtKB-EC"/>
</dbReference>
<keyword evidence="15" id="KW-1185">Reference proteome</keyword>
<keyword evidence="5" id="KW-0547">Nucleotide-binding</keyword>
<evidence type="ECO:0000256" key="5">
    <source>
        <dbReference type="ARBA" id="ARBA00022741"/>
    </source>
</evidence>
<dbReference type="VEuPathDB" id="FungiDB:SPPG_00913"/>
<comment type="catalytic activity">
    <reaction evidence="12">
        <text>L-glutamine + H2O = L-glutamate + NH4(+)</text>
        <dbReference type="Rhea" id="RHEA:15889"/>
        <dbReference type="ChEBI" id="CHEBI:15377"/>
        <dbReference type="ChEBI" id="CHEBI:28938"/>
        <dbReference type="ChEBI" id="CHEBI:29985"/>
        <dbReference type="ChEBI" id="CHEBI:58359"/>
    </reaction>
</comment>
<evidence type="ECO:0000256" key="7">
    <source>
        <dbReference type="ARBA" id="ARBA00022962"/>
    </source>
</evidence>
<evidence type="ECO:0000256" key="1">
    <source>
        <dbReference type="ARBA" id="ARBA00005077"/>
    </source>
</evidence>
<dbReference type="FunCoup" id="A0A0L0HQT0">
    <property type="interactions" value="263"/>
</dbReference>
<dbReference type="Proteomes" id="UP000053201">
    <property type="component" value="Unassembled WGS sequence"/>
</dbReference>
<evidence type="ECO:0000256" key="8">
    <source>
        <dbReference type="ARBA" id="ARBA00044031"/>
    </source>
</evidence>
<evidence type="ECO:0000313" key="14">
    <source>
        <dbReference type="EMBL" id="KND03428.1"/>
    </source>
</evidence>
<dbReference type="GO" id="GO:0006541">
    <property type="term" value="P:glutamine metabolic process"/>
    <property type="evidence" value="ECO:0007669"/>
    <property type="project" value="InterPro"/>
</dbReference>
<dbReference type="GO" id="GO:0006207">
    <property type="term" value="P:'de novo' pyrimidine nucleobase biosynthetic process"/>
    <property type="evidence" value="ECO:0007669"/>
    <property type="project" value="InterPro"/>
</dbReference>
<comment type="subunit">
    <text evidence="8">Heterodimer composed of 2 chains; the small (or glutamine) chain promotes the hydrolysis of glutamine to ammonia, which is used by the large (or ammonia) chain to synthesize carbamoyl phosphate.</text>
</comment>
<dbReference type="PANTHER" id="PTHR43418">
    <property type="entry name" value="MULTIFUNCTIONAL TRYPTOPHAN BIOSYNTHESIS PROTEIN-RELATED"/>
    <property type="match status" value="1"/>
</dbReference>
<dbReference type="InterPro" id="IPR017926">
    <property type="entry name" value="GATASE"/>
</dbReference>
<dbReference type="Gene3D" id="3.50.30.20">
    <property type="entry name" value="Carbamoyl-phosphate synthase small subunit, N-terminal domain"/>
    <property type="match status" value="1"/>
</dbReference>
<dbReference type="GeneID" id="27684613"/>
<dbReference type="NCBIfam" id="TIGR01368">
    <property type="entry name" value="CPSaseIIsmall"/>
    <property type="match status" value="1"/>
</dbReference>
<comment type="catalytic activity">
    <reaction evidence="11">
        <text>hydrogencarbonate + L-glutamine + 2 ATP + H2O = carbamoyl phosphate + L-glutamate + 2 ADP + phosphate + 2 H(+)</text>
        <dbReference type="Rhea" id="RHEA:18633"/>
        <dbReference type="ChEBI" id="CHEBI:15377"/>
        <dbReference type="ChEBI" id="CHEBI:15378"/>
        <dbReference type="ChEBI" id="CHEBI:17544"/>
        <dbReference type="ChEBI" id="CHEBI:29985"/>
        <dbReference type="ChEBI" id="CHEBI:30616"/>
        <dbReference type="ChEBI" id="CHEBI:43474"/>
        <dbReference type="ChEBI" id="CHEBI:58228"/>
        <dbReference type="ChEBI" id="CHEBI:58359"/>
        <dbReference type="ChEBI" id="CHEBI:456216"/>
        <dbReference type="EC" id="6.3.5.5"/>
    </reaction>
</comment>
<dbReference type="Pfam" id="PF00117">
    <property type="entry name" value="GATase"/>
    <property type="match status" value="1"/>
</dbReference>
<dbReference type="SUPFAM" id="SSF52021">
    <property type="entry name" value="Carbamoyl phosphate synthetase, small subunit N-terminal domain"/>
    <property type="match status" value="1"/>
</dbReference>
<dbReference type="InterPro" id="IPR050472">
    <property type="entry name" value="Anth_synth/Amidotransfase"/>
</dbReference>
<proteinExistence type="inferred from homology"/>